<dbReference type="SMART" id="SM00267">
    <property type="entry name" value="GGDEF"/>
    <property type="match status" value="1"/>
</dbReference>
<keyword evidence="1" id="KW-0812">Transmembrane</keyword>
<reference evidence="3 4" key="1">
    <citation type="submission" date="2018-03" db="EMBL/GenBank/DDBJ databases">
        <title>The draft genome of Sphingosinicella sp. GL-C-18.</title>
        <authorList>
            <person name="Liu L."/>
            <person name="Li L."/>
            <person name="Liang L."/>
            <person name="Zhang X."/>
            <person name="Wang T."/>
        </authorList>
    </citation>
    <scope>NUCLEOTIDE SEQUENCE [LARGE SCALE GENOMIC DNA]</scope>
    <source>
        <strain evidence="3 4">GL-C-18</strain>
    </source>
</reference>
<evidence type="ECO:0000313" key="4">
    <source>
        <dbReference type="Proteomes" id="UP000241167"/>
    </source>
</evidence>
<keyword evidence="1" id="KW-0472">Membrane</keyword>
<proteinExistence type="predicted"/>
<evidence type="ECO:0000259" key="2">
    <source>
        <dbReference type="PROSITE" id="PS50887"/>
    </source>
</evidence>
<dbReference type="PANTHER" id="PTHR46663:SF2">
    <property type="entry name" value="GGDEF DOMAIN-CONTAINING PROTEIN"/>
    <property type="match status" value="1"/>
</dbReference>
<accession>A0A2P7QV59</accession>
<dbReference type="InterPro" id="IPR043128">
    <property type="entry name" value="Rev_trsase/Diguanyl_cyclase"/>
</dbReference>
<dbReference type="AlphaFoldDB" id="A0A2P7QV59"/>
<dbReference type="NCBIfam" id="TIGR00254">
    <property type="entry name" value="GGDEF"/>
    <property type="match status" value="1"/>
</dbReference>
<gene>
    <name evidence="3" type="ORF">C7I55_06035</name>
</gene>
<feature type="transmembrane region" description="Helical" evidence="1">
    <location>
        <begin position="37"/>
        <end position="59"/>
    </location>
</feature>
<feature type="transmembrane region" description="Helical" evidence="1">
    <location>
        <begin position="154"/>
        <end position="172"/>
    </location>
</feature>
<keyword evidence="4" id="KW-1185">Reference proteome</keyword>
<dbReference type="OrthoDB" id="9812260at2"/>
<sequence length="397" mass="42019">MIENGEHSALPRWRATRWLVETKGDIREEIQPSLVKGLYGGVPIFLGGVVNTIAVSTLIGLRIPTIPFLIWAAIEIALACIRLPLLVHAHRAIARGARPRTDLYIALAVAWAASVGYGALISLVSGDFVASTLACLSAAAMAGGIAFRNFSAPRLVAVMIALSLGPCMIGGFLSGEPILSVIALQIPAYGFAVTLAAFRLHGLLVRTMESEHANRQLALHDPLTGLRNRAGLEEEVERRLTLSDVHGQTVLLYLDLDGFKSVNDTYGHAAGDALLRQLAHRLRNATGPDDLVARIGGDEFVVVTSGLDAAAAVQAGERIGAELSRRPYDLGRDTARVGASVGLALHPIHGRDFETLFSAADAALYQAKAVGSAACFVAATPPPAAPRAEPRRARAYG</sequence>
<dbReference type="InterPro" id="IPR029787">
    <property type="entry name" value="Nucleotide_cyclase"/>
</dbReference>
<dbReference type="Proteomes" id="UP000241167">
    <property type="component" value="Unassembled WGS sequence"/>
</dbReference>
<dbReference type="Pfam" id="PF00990">
    <property type="entry name" value="GGDEF"/>
    <property type="match status" value="1"/>
</dbReference>
<feature type="transmembrane region" description="Helical" evidence="1">
    <location>
        <begin position="128"/>
        <end position="147"/>
    </location>
</feature>
<dbReference type="RefSeq" id="WP_106511997.1">
    <property type="nucleotide sequence ID" value="NZ_PXYI01000002.1"/>
</dbReference>
<dbReference type="PROSITE" id="PS50887">
    <property type="entry name" value="GGDEF"/>
    <property type="match status" value="1"/>
</dbReference>
<feature type="domain" description="GGDEF" evidence="2">
    <location>
        <begin position="247"/>
        <end position="380"/>
    </location>
</feature>
<comment type="caution">
    <text evidence="3">The sequence shown here is derived from an EMBL/GenBank/DDBJ whole genome shotgun (WGS) entry which is preliminary data.</text>
</comment>
<feature type="transmembrane region" description="Helical" evidence="1">
    <location>
        <begin position="178"/>
        <end position="198"/>
    </location>
</feature>
<evidence type="ECO:0000313" key="3">
    <source>
        <dbReference type="EMBL" id="PSJ41830.1"/>
    </source>
</evidence>
<dbReference type="Gene3D" id="3.30.70.270">
    <property type="match status" value="1"/>
</dbReference>
<dbReference type="PANTHER" id="PTHR46663">
    <property type="entry name" value="DIGUANYLATE CYCLASE DGCT-RELATED"/>
    <property type="match status" value="1"/>
</dbReference>
<dbReference type="CDD" id="cd01949">
    <property type="entry name" value="GGDEF"/>
    <property type="match status" value="1"/>
</dbReference>
<dbReference type="SUPFAM" id="SSF55073">
    <property type="entry name" value="Nucleotide cyclase"/>
    <property type="match status" value="1"/>
</dbReference>
<protein>
    <submittedName>
        <fullName evidence="3">GGDEF domain-containing protein</fullName>
    </submittedName>
</protein>
<keyword evidence="1" id="KW-1133">Transmembrane helix</keyword>
<dbReference type="InterPro" id="IPR052163">
    <property type="entry name" value="DGC-Regulatory_Protein"/>
</dbReference>
<organism evidence="3 4">
    <name type="scientific">Allosphingosinicella deserti</name>
    <dbReference type="NCBI Taxonomy" id="2116704"/>
    <lineage>
        <taxon>Bacteria</taxon>
        <taxon>Pseudomonadati</taxon>
        <taxon>Pseudomonadota</taxon>
        <taxon>Alphaproteobacteria</taxon>
        <taxon>Sphingomonadales</taxon>
        <taxon>Sphingomonadaceae</taxon>
        <taxon>Allosphingosinicella</taxon>
    </lineage>
</organism>
<evidence type="ECO:0000256" key="1">
    <source>
        <dbReference type="SAM" id="Phobius"/>
    </source>
</evidence>
<feature type="transmembrane region" description="Helical" evidence="1">
    <location>
        <begin position="103"/>
        <end position="122"/>
    </location>
</feature>
<dbReference type="InterPro" id="IPR000160">
    <property type="entry name" value="GGDEF_dom"/>
</dbReference>
<dbReference type="EMBL" id="PXYI01000002">
    <property type="protein sequence ID" value="PSJ41830.1"/>
    <property type="molecule type" value="Genomic_DNA"/>
</dbReference>
<feature type="transmembrane region" description="Helical" evidence="1">
    <location>
        <begin position="65"/>
        <end position="83"/>
    </location>
</feature>
<name>A0A2P7QV59_9SPHN</name>